<dbReference type="Proteomes" id="UP000199111">
    <property type="component" value="Unassembled WGS sequence"/>
</dbReference>
<sequence>MSAGPMWRWPGMAGAAAAVASTAYAHVVAADAVDPMKGLISDYALLDTGAWAMVGGTIMLAMGSLWVAYGLARADPARSAAPRVLFVAGALGLLLTAAFPTDAAPGVTSAVGEIHRWSAAVVFTALPCAGWMMGRRFRNRALSAVSVLAAVLLAAFLAAHPGSLTADLIGGPAYYGLIERLLLLSEMALVFLAAQGMDNLPDSNKRDISPLTDSPLTYANVGYGSVVSEGEPYARVQSDRAAA</sequence>
<feature type="signal peptide" evidence="2">
    <location>
        <begin position="1"/>
        <end position="25"/>
    </location>
</feature>
<keyword evidence="2" id="KW-0732">Signal</keyword>
<dbReference type="Pfam" id="PF06197">
    <property type="entry name" value="DUF998"/>
    <property type="match status" value="1"/>
</dbReference>
<keyword evidence="4" id="KW-1185">Reference proteome</keyword>
<gene>
    <name evidence="3" type="ORF">SAMN05216275_10334</name>
</gene>
<keyword evidence="1" id="KW-0812">Transmembrane</keyword>
<dbReference type="GeneID" id="96296811"/>
<protein>
    <recommendedName>
        <fullName evidence="5">DUF998 domain-containing protein</fullName>
    </recommendedName>
</protein>
<accession>A0A1I3HW21</accession>
<dbReference type="EMBL" id="FOQY01000003">
    <property type="protein sequence ID" value="SFI39813.1"/>
    <property type="molecule type" value="Genomic_DNA"/>
</dbReference>
<dbReference type="InterPro" id="IPR009339">
    <property type="entry name" value="DUF998"/>
</dbReference>
<evidence type="ECO:0000313" key="3">
    <source>
        <dbReference type="EMBL" id="SFI39813.1"/>
    </source>
</evidence>
<feature type="chain" id="PRO_5038455195" description="DUF998 domain-containing protein" evidence="2">
    <location>
        <begin position="26"/>
        <end position="243"/>
    </location>
</feature>
<evidence type="ECO:0008006" key="5">
    <source>
        <dbReference type="Google" id="ProtNLM"/>
    </source>
</evidence>
<evidence type="ECO:0000256" key="2">
    <source>
        <dbReference type="SAM" id="SignalP"/>
    </source>
</evidence>
<dbReference type="AlphaFoldDB" id="A0A1I3HW21"/>
<feature type="transmembrane region" description="Helical" evidence="1">
    <location>
        <begin position="114"/>
        <end position="134"/>
    </location>
</feature>
<proteinExistence type="predicted"/>
<dbReference type="RefSeq" id="WP_093885814.1">
    <property type="nucleotide sequence ID" value="NZ_FOQY01000003.1"/>
</dbReference>
<organism evidence="3 4">
    <name type="scientific">Streptosporangium canum</name>
    <dbReference type="NCBI Taxonomy" id="324952"/>
    <lineage>
        <taxon>Bacteria</taxon>
        <taxon>Bacillati</taxon>
        <taxon>Actinomycetota</taxon>
        <taxon>Actinomycetes</taxon>
        <taxon>Streptosporangiales</taxon>
        <taxon>Streptosporangiaceae</taxon>
        <taxon>Streptosporangium</taxon>
    </lineage>
</organism>
<reference evidence="4" key="1">
    <citation type="submission" date="2016-10" db="EMBL/GenBank/DDBJ databases">
        <authorList>
            <person name="Varghese N."/>
            <person name="Submissions S."/>
        </authorList>
    </citation>
    <scope>NUCLEOTIDE SEQUENCE [LARGE SCALE GENOMIC DNA]</scope>
    <source>
        <strain evidence="4">CGMCC 4.2126</strain>
    </source>
</reference>
<feature type="transmembrane region" description="Helical" evidence="1">
    <location>
        <begin position="49"/>
        <end position="72"/>
    </location>
</feature>
<feature type="transmembrane region" description="Helical" evidence="1">
    <location>
        <begin position="141"/>
        <end position="161"/>
    </location>
</feature>
<keyword evidence="1" id="KW-0472">Membrane</keyword>
<evidence type="ECO:0000256" key="1">
    <source>
        <dbReference type="SAM" id="Phobius"/>
    </source>
</evidence>
<evidence type="ECO:0000313" key="4">
    <source>
        <dbReference type="Proteomes" id="UP000199111"/>
    </source>
</evidence>
<name>A0A1I3HW21_9ACTN</name>
<feature type="transmembrane region" description="Helical" evidence="1">
    <location>
        <begin position="84"/>
        <end position="102"/>
    </location>
</feature>
<keyword evidence="1" id="KW-1133">Transmembrane helix</keyword>